<evidence type="ECO:0000256" key="1">
    <source>
        <dbReference type="SAM" id="MobiDB-lite"/>
    </source>
</evidence>
<dbReference type="AlphaFoldDB" id="R7YXH8"/>
<sequence length="146" mass="15779">MSGSLEGSRRLRWMEVQHLRPWLPPVLLPGLRTELSMAEALMTAVAAGTVDRLDLLPGASQGPTAQPGEDAQAASKQSRQSTAKHESMPTEYSPVLRRDAAPYAITTDALCLLPLGPTVTALLTRFSPYIHLESSAPPIAEPRQKL</sequence>
<dbReference type="RefSeq" id="XP_007781875.1">
    <property type="nucleotide sequence ID" value="XM_007783685.1"/>
</dbReference>
<organism evidence="2 3">
    <name type="scientific">Coniosporium apollinis (strain CBS 100218)</name>
    <name type="common">Rock-inhabiting black yeast</name>
    <dbReference type="NCBI Taxonomy" id="1168221"/>
    <lineage>
        <taxon>Eukaryota</taxon>
        <taxon>Fungi</taxon>
        <taxon>Dikarya</taxon>
        <taxon>Ascomycota</taxon>
        <taxon>Pezizomycotina</taxon>
        <taxon>Dothideomycetes</taxon>
        <taxon>Dothideomycetes incertae sedis</taxon>
        <taxon>Coniosporium</taxon>
    </lineage>
</organism>
<dbReference type="HOGENOM" id="CLU_1777330_0_0_1"/>
<name>R7YXH8_CONA1</name>
<feature type="region of interest" description="Disordered" evidence="1">
    <location>
        <begin position="54"/>
        <end position="95"/>
    </location>
</feature>
<keyword evidence="3" id="KW-1185">Reference proteome</keyword>
<evidence type="ECO:0000313" key="2">
    <source>
        <dbReference type="EMBL" id="EON66558.1"/>
    </source>
</evidence>
<dbReference type="Proteomes" id="UP000016924">
    <property type="component" value="Unassembled WGS sequence"/>
</dbReference>
<accession>R7YXH8</accession>
<proteinExistence type="predicted"/>
<dbReference type="EMBL" id="JH767581">
    <property type="protein sequence ID" value="EON66558.1"/>
    <property type="molecule type" value="Genomic_DNA"/>
</dbReference>
<evidence type="ECO:0000313" key="3">
    <source>
        <dbReference type="Proteomes" id="UP000016924"/>
    </source>
</evidence>
<dbReference type="GeneID" id="19903114"/>
<protein>
    <submittedName>
        <fullName evidence="2">Uncharacterized protein</fullName>
    </submittedName>
</protein>
<reference evidence="3" key="1">
    <citation type="submission" date="2012-06" db="EMBL/GenBank/DDBJ databases">
        <title>The genome sequence of Coniosporium apollinis CBS 100218.</title>
        <authorList>
            <consortium name="The Broad Institute Genome Sequencing Platform"/>
            <person name="Cuomo C."/>
            <person name="Gorbushina A."/>
            <person name="Noack S."/>
            <person name="Walker B."/>
            <person name="Young S.K."/>
            <person name="Zeng Q."/>
            <person name="Gargeya S."/>
            <person name="Fitzgerald M."/>
            <person name="Haas B."/>
            <person name="Abouelleil A."/>
            <person name="Alvarado L."/>
            <person name="Arachchi H.M."/>
            <person name="Berlin A.M."/>
            <person name="Chapman S.B."/>
            <person name="Goldberg J."/>
            <person name="Griggs A."/>
            <person name="Gujja S."/>
            <person name="Hansen M."/>
            <person name="Howarth C."/>
            <person name="Imamovic A."/>
            <person name="Larimer J."/>
            <person name="McCowan C."/>
            <person name="Montmayeur A."/>
            <person name="Murphy C."/>
            <person name="Neiman D."/>
            <person name="Pearson M."/>
            <person name="Priest M."/>
            <person name="Roberts A."/>
            <person name="Saif S."/>
            <person name="Shea T."/>
            <person name="Sisk P."/>
            <person name="Sykes S."/>
            <person name="Wortman J."/>
            <person name="Nusbaum C."/>
            <person name="Birren B."/>
        </authorList>
    </citation>
    <scope>NUCLEOTIDE SEQUENCE [LARGE SCALE GENOMIC DNA]</scope>
    <source>
        <strain evidence="3">CBS 100218</strain>
    </source>
</reference>
<gene>
    <name evidence="2" type="ORF">W97_05803</name>
</gene>